<dbReference type="HOGENOM" id="CLU_813847_0_0_1"/>
<accession>A0A0D0VYB1</accession>
<dbReference type="EMBL" id="KN847973">
    <property type="protein sequence ID" value="KIR50355.1"/>
    <property type="molecule type" value="Genomic_DNA"/>
</dbReference>
<proteinExistence type="predicted"/>
<reference evidence="1" key="1">
    <citation type="submission" date="2015-01" db="EMBL/GenBank/DDBJ databases">
        <title>The Genome Sequence of Cryptococcus gattii CA1280.</title>
        <authorList>
            <consortium name="The Broad Institute Genomics Platform"/>
            <person name="Cuomo C."/>
            <person name="Litvintseva A."/>
            <person name="Chen Y."/>
            <person name="Heitman J."/>
            <person name="Sun S."/>
            <person name="Springer D."/>
            <person name="Dromer F."/>
            <person name="Young S."/>
            <person name="Zeng Q."/>
            <person name="Gargeya S."/>
            <person name="Abouelleil A."/>
            <person name="Alvarado L."/>
            <person name="Chapman S.B."/>
            <person name="Gainer-Dewar J."/>
            <person name="Goldberg J."/>
            <person name="Griggs A."/>
            <person name="Gujja S."/>
            <person name="Hansen M."/>
            <person name="Howarth C."/>
            <person name="Imamovic A."/>
            <person name="Larimer J."/>
            <person name="Murphy C."/>
            <person name="Naylor J."/>
            <person name="Pearson M."/>
            <person name="Priest M."/>
            <person name="Roberts A."/>
            <person name="Saif S."/>
            <person name="Shea T."/>
            <person name="Sykes S."/>
            <person name="Wortman J."/>
            <person name="Nusbaum C."/>
            <person name="Birren B."/>
        </authorList>
    </citation>
    <scope>NUCLEOTIDE SEQUENCE [LARGE SCALE GENOMIC DNA]</scope>
    <source>
        <strain evidence="1">CA1280</strain>
    </source>
</reference>
<protein>
    <submittedName>
        <fullName evidence="1">Uncharacterized protein</fullName>
    </submittedName>
</protein>
<name>A0A0D0VYB1_CRYGA</name>
<dbReference type="OrthoDB" id="2576006at2759"/>
<gene>
    <name evidence="1" type="ORF">I312_00291</name>
</gene>
<organism evidence="1">
    <name type="scientific">Cryptococcus bacillisporus CA1280</name>
    <dbReference type="NCBI Taxonomy" id="1296109"/>
    <lineage>
        <taxon>Eukaryota</taxon>
        <taxon>Fungi</taxon>
        <taxon>Dikarya</taxon>
        <taxon>Basidiomycota</taxon>
        <taxon>Agaricomycotina</taxon>
        <taxon>Tremellomycetes</taxon>
        <taxon>Tremellales</taxon>
        <taxon>Cryptococcaceae</taxon>
        <taxon>Cryptococcus</taxon>
        <taxon>Cryptococcus gattii species complex</taxon>
    </lineage>
</organism>
<dbReference type="AlphaFoldDB" id="A0A0D0VYB1"/>
<sequence length="341" mass="37875">MQNPNVQMVLIEQLKNELSNVDANIACLNHTLFSPIFSPPITLAQKYVPHITPIRTSRFSKLTSVFSISREDSCKRENAKLGGKWGWGRYNRLDKNEEPPFIRRESGDSGHSSDSDRTLVGATADCGENVCLVQDERVHDPAGELLMLLAPVISTIQRLGIKISSHVHALLPAEFDALRDHYLDACNAMLSVLNKLQSPQSYAKARTSSFLDTENGLEMRTLMLEALIKKIKAEQARFRFWPTTLTSSNNPFVVHAAASLQNPDQKQSERRASTVQSNPIKIVPPQVSLPNGEISSRSFIRSPQQSSWAMNIVRLGSFQTSALFTPSPIAVRKLVEDAGKV</sequence>
<evidence type="ECO:0000313" key="1">
    <source>
        <dbReference type="EMBL" id="KIR50355.1"/>
    </source>
</evidence>